<dbReference type="Gene3D" id="3.30.530.20">
    <property type="match status" value="1"/>
</dbReference>
<dbReference type="GeneID" id="78899277"/>
<sequence length="153" mass="17023">MKFSTRQDTDISAEALFHGLSDFPKMERMLMRRGAQVRRLDGDGAAAVGSAWQIGFDWRGKARELSLTLAEYQPPERMAFSGSSDQFSLSILMTVVALAPSKSRLIFEVDVQPRGMKARLLLQTAKLGKAQLDRKFAQRIAQFVDNLAMRGAA</sequence>
<gene>
    <name evidence="2" type="ORF">A6J80_03180</name>
    <name evidence="4" type="ORF">FOB51_15170</name>
    <name evidence="3" type="ORF">PY32053_01777</name>
    <name evidence="1" type="ORF">PYTT13_16635</name>
</gene>
<keyword evidence="5" id="KW-1185">Reference proteome</keyword>
<protein>
    <submittedName>
        <fullName evidence="1">SRPBCC family protein</fullName>
    </submittedName>
</protein>
<accession>A0A2D2C421</accession>
<dbReference type="SUPFAM" id="SSF55961">
    <property type="entry name" value="Bet v1-like"/>
    <property type="match status" value="1"/>
</dbReference>
<evidence type="ECO:0000313" key="7">
    <source>
        <dbReference type="Proteomes" id="UP000272010"/>
    </source>
</evidence>
<name>A0A2D2C421_9RHOB</name>
<evidence type="ECO:0000313" key="3">
    <source>
        <dbReference type="EMBL" id="AYF01403.1"/>
    </source>
</evidence>
<dbReference type="OrthoDB" id="7860307at2"/>
<dbReference type="Proteomes" id="UP000191257">
    <property type="component" value="Chromosome"/>
</dbReference>
<dbReference type="Proteomes" id="UP000272010">
    <property type="component" value="Chromosome"/>
</dbReference>
<dbReference type="EMBL" id="CP044081">
    <property type="protein sequence ID" value="QEU09235.1"/>
    <property type="molecule type" value="Genomic_DNA"/>
</dbReference>
<organism evidence="1 6">
    <name type="scientific">Paracoccus yeei</name>
    <dbReference type="NCBI Taxonomy" id="147645"/>
    <lineage>
        <taxon>Bacteria</taxon>
        <taxon>Pseudomonadati</taxon>
        <taxon>Pseudomonadota</taxon>
        <taxon>Alphaproteobacteria</taxon>
        <taxon>Rhodobacterales</taxon>
        <taxon>Paracoccaceae</taxon>
        <taxon>Paracoccus</taxon>
    </lineage>
</organism>
<reference evidence="3" key="4">
    <citation type="journal article" date="2018" name="Front. Microbiol.">
        <title>Genome Structure of the Opportunistic Pathogen Paracoccus yeei (Alphaproteobacteria) and Identification of Putative Virulence Factors.</title>
        <authorList>
            <person name="Lasek R."/>
            <person name="Szuplewska M."/>
            <person name="Mitura M."/>
            <person name="Decewicz P."/>
            <person name="Chmielowska C."/>
            <person name="Pawlot A."/>
            <person name="Sentkowska D."/>
            <person name="Czarnecki J."/>
            <person name="Bartosik D."/>
        </authorList>
    </citation>
    <scope>NUCLEOTIDE SEQUENCE</scope>
    <source>
        <strain evidence="3">CCUG 32053</strain>
    </source>
</reference>
<evidence type="ECO:0000313" key="6">
    <source>
        <dbReference type="Proteomes" id="UP000229314"/>
    </source>
</evidence>
<reference evidence="2" key="3">
    <citation type="submission" date="2017-12" db="EMBL/GenBank/DDBJ databases">
        <title>FDA dAtabase for Regulatory Grade micrObial Sequences (FDA-ARGOS): Supporting development and validation of Infectious Disease Dx tests.</title>
        <authorList>
            <person name="Campos J."/>
            <person name="Goldberg B."/>
            <person name="Tallon L."/>
            <person name="Sadzewicz L."/>
            <person name="Sengamalay N."/>
            <person name="Ott S."/>
            <person name="Godinez A."/>
            <person name="Nagaraj S."/>
            <person name="Vyas G."/>
            <person name="Aluvathingal J."/>
            <person name="Nadendla S."/>
            <person name="Geyer C."/>
            <person name="Nandy P."/>
            <person name="Hobson J."/>
            <person name="Sichtig H."/>
        </authorList>
    </citation>
    <scope>NUCLEOTIDE SEQUENCE</scope>
    <source>
        <strain evidence="2">FDAARGOS_252</strain>
    </source>
</reference>
<evidence type="ECO:0000313" key="5">
    <source>
        <dbReference type="Proteomes" id="UP000191257"/>
    </source>
</evidence>
<reference evidence="1 6" key="2">
    <citation type="submission" date="2017-10" db="EMBL/GenBank/DDBJ databases">
        <title>Complete genome sequence of Paracoccus yeei TT13 isolated from human skin.</title>
        <authorList>
            <person name="Lee K."/>
            <person name="Lim J.Y."/>
            <person name="Hwang I."/>
        </authorList>
    </citation>
    <scope>NUCLEOTIDE SEQUENCE [LARGE SCALE GENOMIC DNA]</scope>
    <source>
        <strain evidence="1 6">TT13</strain>
    </source>
</reference>
<dbReference type="EMBL" id="CP024422">
    <property type="protein sequence ID" value="ATQ57263.1"/>
    <property type="molecule type" value="Genomic_DNA"/>
</dbReference>
<dbReference type="EMBL" id="CP031078">
    <property type="protein sequence ID" value="AYF01403.1"/>
    <property type="molecule type" value="Genomic_DNA"/>
</dbReference>
<proteinExistence type="predicted"/>
<reference evidence="5" key="1">
    <citation type="submission" date="2017-03" db="EMBL/GenBank/DDBJ databases">
        <title>FDA dAtabase for Regulatory Grade micrObial Sequences (FDA-ARGOS): Supporting development and validation of Infectious Disease Dx tests.</title>
        <authorList>
            <person name="Campos J."/>
            <person name="Goldberg B."/>
            <person name="Tallon L."/>
            <person name="Sadzewicz L."/>
            <person name="Sengamalay N."/>
            <person name="Ott S."/>
            <person name="Godinez A."/>
            <person name="Nagaraj S."/>
            <person name="Vyas G."/>
            <person name="Aluvathingal J."/>
            <person name="Nadendla S."/>
            <person name="Geyer C."/>
            <person name="Nandy P."/>
            <person name="Hobson J."/>
            <person name="Sichtig H."/>
        </authorList>
    </citation>
    <scope>NUCLEOTIDE SEQUENCE [LARGE SCALE GENOMIC DNA]</scope>
    <source>
        <strain evidence="5">FDAARGOS_252</strain>
    </source>
</reference>
<dbReference type="RefSeq" id="WP_028717643.1">
    <property type="nucleotide sequence ID" value="NZ_CAJGAB010000019.1"/>
</dbReference>
<dbReference type="EMBL" id="CP020442">
    <property type="protein sequence ID" value="AVI58268.1"/>
    <property type="molecule type" value="Genomic_DNA"/>
</dbReference>
<dbReference type="Proteomes" id="UP000229314">
    <property type="component" value="Chromosome"/>
</dbReference>
<evidence type="ECO:0000313" key="8">
    <source>
        <dbReference type="Proteomes" id="UP000324507"/>
    </source>
</evidence>
<dbReference type="InterPro" id="IPR023393">
    <property type="entry name" value="START-like_dom_sf"/>
</dbReference>
<dbReference type="KEGG" id="pye:A6J80_03180"/>
<dbReference type="Proteomes" id="UP000324507">
    <property type="component" value="Chromosome"/>
</dbReference>
<reference evidence="4 8" key="6">
    <citation type="submission" date="2019-09" db="EMBL/GenBank/DDBJ databases">
        <title>FDA dAtabase for Regulatory Grade micrObial Sequences (FDA-ARGOS): Supporting development and validation of Infectious Disease Dx tests.</title>
        <authorList>
            <person name="Sciortino C."/>
            <person name="Tallon L."/>
            <person name="Sadzewicz L."/>
            <person name="Vavikolanu K."/>
            <person name="Mehta A."/>
            <person name="Aluvathingal J."/>
            <person name="Nadendla S."/>
            <person name="Nandy P."/>
            <person name="Geyer C."/>
            <person name="Yan Y."/>
            <person name="Sichtig H."/>
        </authorList>
    </citation>
    <scope>NUCLEOTIDE SEQUENCE [LARGE SCALE GENOMIC DNA]</scope>
    <source>
        <strain evidence="4 8">FDAARGOS_643</strain>
    </source>
</reference>
<evidence type="ECO:0000313" key="1">
    <source>
        <dbReference type="EMBL" id="ATQ57263.1"/>
    </source>
</evidence>
<reference evidence="7" key="5">
    <citation type="submission" date="2018-07" db="EMBL/GenBank/DDBJ databases">
        <title>Genome Structure of the Opportunistic Pathogen Paracoccus yeei (Alphaproteobacteria) and Identification of Putative Virulence Factors.</title>
        <authorList>
            <person name="Lasek R."/>
            <person name="Szuplewska M."/>
            <person name="Mitura M."/>
            <person name="Decewicz P."/>
            <person name="Chmielowska C."/>
            <person name="Pawlot A."/>
            <person name="Sentkowska D."/>
            <person name="Czarnecki J."/>
            <person name="Bartosik D."/>
        </authorList>
    </citation>
    <scope>NUCLEOTIDE SEQUENCE [LARGE SCALE GENOMIC DNA]</scope>
    <source>
        <strain evidence="7">CCUG 32053</strain>
    </source>
</reference>
<evidence type="ECO:0000313" key="2">
    <source>
        <dbReference type="EMBL" id="AVI58268.1"/>
    </source>
</evidence>
<dbReference type="AlphaFoldDB" id="A0A2D2C421"/>
<evidence type="ECO:0000313" key="4">
    <source>
        <dbReference type="EMBL" id="QEU09235.1"/>
    </source>
</evidence>